<dbReference type="InterPro" id="IPR018641">
    <property type="entry name" value="Trfase_1_rSAM/seldom-assoc"/>
</dbReference>
<dbReference type="Gene3D" id="3.90.550.10">
    <property type="entry name" value="Spore Coat Polysaccharide Biosynthesis Protein SpsA, Chain A"/>
    <property type="match status" value="1"/>
</dbReference>
<dbReference type="PANTHER" id="PTHR36529">
    <property type="entry name" value="SLL1095 PROTEIN"/>
    <property type="match status" value="1"/>
</dbReference>
<protein>
    <submittedName>
        <fullName evidence="1">Uncharacterized protein</fullName>
    </submittedName>
</protein>
<sequence>MDWRQQLIIFTRYPELGKVKTRMIPALAAKGAEELHRKLAEYTLSKLAGLSNFLSLIIYYHGGSEEKMRTWLGEHYCYHSQRGKDLTDLYEQVIAGSQREQVCYRNSLILLGNCYDFLEQLEKSIFYVQQHHNISEEIGTRQGAV</sequence>
<dbReference type="EMBL" id="BHVP01000026">
    <property type="protein sequence ID" value="GCA74978.1"/>
    <property type="molecule type" value="Genomic_DNA"/>
</dbReference>
<name>A0A5A5RIZ0_MICAE</name>
<proteinExistence type="predicted"/>
<evidence type="ECO:0000313" key="2">
    <source>
        <dbReference type="Proteomes" id="UP000324917"/>
    </source>
</evidence>
<evidence type="ECO:0000313" key="1">
    <source>
        <dbReference type="EMBL" id="GCA74978.1"/>
    </source>
</evidence>
<comment type="caution">
    <text evidence="1">The sequence shown here is derived from an EMBL/GenBank/DDBJ whole genome shotgun (WGS) entry which is preliminary data.</text>
</comment>
<dbReference type="InterPro" id="IPR029044">
    <property type="entry name" value="Nucleotide-diphossugar_trans"/>
</dbReference>
<dbReference type="PANTHER" id="PTHR36529:SF1">
    <property type="entry name" value="GLYCOSYLTRANSFERASE"/>
    <property type="match status" value="1"/>
</dbReference>
<dbReference type="SUPFAM" id="SSF53448">
    <property type="entry name" value="Nucleotide-diphospho-sugar transferases"/>
    <property type="match status" value="1"/>
</dbReference>
<accession>A0A5A5RIZ0</accession>
<gene>
    <name evidence="1" type="ORF">MiTe_01806</name>
</gene>
<dbReference type="AlphaFoldDB" id="A0A5A5RIZ0"/>
<dbReference type="Proteomes" id="UP000324917">
    <property type="component" value="Unassembled WGS sequence"/>
</dbReference>
<organism evidence="1 2">
    <name type="scientific">Microcystis aeruginosa NIES-2520</name>
    <dbReference type="NCBI Taxonomy" id="2303982"/>
    <lineage>
        <taxon>Bacteria</taxon>
        <taxon>Bacillati</taxon>
        <taxon>Cyanobacteriota</taxon>
        <taxon>Cyanophyceae</taxon>
        <taxon>Oscillatoriophycideae</taxon>
        <taxon>Chroococcales</taxon>
        <taxon>Microcystaceae</taxon>
        <taxon>Microcystis</taxon>
    </lineage>
</organism>
<reference evidence="1 2" key="1">
    <citation type="submission" date="2018-09" db="EMBL/GenBank/DDBJ databases">
        <title>Evolutionary history of phycoerythrin pigmentation in the water bloom-forming cyanobacterium Microcystis aeruginosa.</title>
        <authorList>
            <person name="Tanabe Y."/>
            <person name="Tanabe Y."/>
            <person name="Yamaguchi H."/>
        </authorList>
    </citation>
    <scope>NUCLEOTIDE SEQUENCE [LARGE SCALE GENOMIC DNA]</scope>
    <source>
        <strain evidence="1 2">NIES-2520</strain>
    </source>
</reference>